<dbReference type="GO" id="GO:0046872">
    <property type="term" value="F:metal ion binding"/>
    <property type="evidence" value="ECO:0007669"/>
    <property type="project" value="InterPro"/>
</dbReference>
<name>A0A921G370_SPOPS</name>
<dbReference type="GO" id="GO:0045892">
    <property type="term" value="P:negative regulation of DNA-templated transcription"/>
    <property type="evidence" value="ECO:0007669"/>
    <property type="project" value="UniProtKB-ARBA"/>
</dbReference>
<reference evidence="1" key="2">
    <citation type="submission" date="2021-09" db="EMBL/GenBank/DDBJ databases">
        <authorList>
            <person name="Gilroy R."/>
        </authorList>
    </citation>
    <scope>NUCLEOTIDE SEQUENCE</scope>
    <source>
        <strain evidence="1">CHK171-7178</strain>
    </source>
</reference>
<dbReference type="InterPro" id="IPR038390">
    <property type="entry name" value="Metal_Tscrpt_repr_sf"/>
</dbReference>
<dbReference type="Proteomes" id="UP000698173">
    <property type="component" value="Unassembled WGS sequence"/>
</dbReference>
<dbReference type="PANTHER" id="PTHR33677">
    <property type="entry name" value="TRANSCRIPTIONAL REPRESSOR FRMR-RELATED"/>
    <property type="match status" value="1"/>
</dbReference>
<evidence type="ECO:0000313" key="1">
    <source>
        <dbReference type="EMBL" id="HJF34024.1"/>
    </source>
</evidence>
<dbReference type="Gene3D" id="1.20.58.1000">
    <property type="entry name" value="Metal-sensitive repressor, helix protomer"/>
    <property type="match status" value="1"/>
</dbReference>
<sequence>MSHKDNHKEEALIKRMNRIEGQIGGIRKMILEGKSFDDIIIQINASKAALQKMSDLLFEAHLEHSFYEAVETGNADGSLEDLRNTLKQYSRML</sequence>
<proteinExistence type="predicted"/>
<dbReference type="PANTHER" id="PTHR33677:SF3">
    <property type="entry name" value="COPPER-SENSING TRANSCRIPTIONAL REPRESSOR RICR"/>
    <property type="match status" value="1"/>
</dbReference>
<comment type="caution">
    <text evidence="1">The sequence shown here is derived from an EMBL/GenBank/DDBJ whole genome shotgun (WGS) entry which is preliminary data.</text>
</comment>
<organism evidence="1 2">
    <name type="scientific">Sporosarcina psychrophila</name>
    <name type="common">Bacillus psychrophilus</name>
    <dbReference type="NCBI Taxonomy" id="1476"/>
    <lineage>
        <taxon>Bacteria</taxon>
        <taxon>Bacillati</taxon>
        <taxon>Bacillota</taxon>
        <taxon>Bacilli</taxon>
        <taxon>Bacillales</taxon>
        <taxon>Caryophanaceae</taxon>
        <taxon>Sporosarcina</taxon>
    </lineage>
</organism>
<gene>
    <name evidence="1" type="ORF">K8V56_19865</name>
</gene>
<reference evidence="1" key="1">
    <citation type="journal article" date="2021" name="PeerJ">
        <title>Extensive microbial diversity within the chicken gut microbiome revealed by metagenomics and culture.</title>
        <authorList>
            <person name="Gilroy R."/>
            <person name="Ravi A."/>
            <person name="Getino M."/>
            <person name="Pursley I."/>
            <person name="Horton D.L."/>
            <person name="Alikhan N.F."/>
            <person name="Baker D."/>
            <person name="Gharbi K."/>
            <person name="Hall N."/>
            <person name="Watson M."/>
            <person name="Adriaenssens E.M."/>
            <person name="Foster-Nyarko E."/>
            <person name="Jarju S."/>
            <person name="Secka A."/>
            <person name="Antonio M."/>
            <person name="Oren A."/>
            <person name="Chaudhuri R.R."/>
            <person name="La Ragione R."/>
            <person name="Hildebrand F."/>
            <person name="Pallen M.J."/>
        </authorList>
    </citation>
    <scope>NUCLEOTIDE SEQUENCE</scope>
    <source>
        <strain evidence="1">CHK171-7178</strain>
    </source>
</reference>
<dbReference type="Pfam" id="PF02583">
    <property type="entry name" value="Trns_repr_metal"/>
    <property type="match status" value="1"/>
</dbReference>
<dbReference type="AlphaFoldDB" id="A0A921G370"/>
<protein>
    <submittedName>
        <fullName evidence="1">Metal-sensitive transcriptional regulator</fullName>
    </submittedName>
</protein>
<dbReference type="GO" id="GO:0003677">
    <property type="term" value="F:DNA binding"/>
    <property type="evidence" value="ECO:0007669"/>
    <property type="project" value="InterPro"/>
</dbReference>
<dbReference type="EMBL" id="DYWT01000299">
    <property type="protein sequence ID" value="HJF34024.1"/>
    <property type="molecule type" value="Genomic_DNA"/>
</dbReference>
<dbReference type="CDD" id="cd10148">
    <property type="entry name" value="CsoR-like_DUF156"/>
    <property type="match status" value="1"/>
</dbReference>
<dbReference type="InterPro" id="IPR003735">
    <property type="entry name" value="Metal_Tscrpt_repr"/>
</dbReference>
<accession>A0A921G370</accession>
<evidence type="ECO:0000313" key="2">
    <source>
        <dbReference type="Proteomes" id="UP000698173"/>
    </source>
</evidence>